<proteinExistence type="predicted"/>
<name>A0A7I8BX91_9BURK</name>
<evidence type="ECO:0000313" key="2">
    <source>
        <dbReference type="Proteomes" id="UP000510888"/>
    </source>
</evidence>
<keyword evidence="1" id="KW-0614">Plasmid</keyword>
<accession>A0A7I8BX91</accession>
<dbReference type="Proteomes" id="UP000510888">
    <property type="component" value="Plasmid PPGU16_p1"/>
</dbReference>
<keyword evidence="2" id="KW-1185">Reference proteome</keyword>
<dbReference type="AlphaFoldDB" id="A0A7I8BX91"/>
<gene>
    <name evidence="1" type="ORF">PPGU16_64730</name>
</gene>
<geneLocation type="plasmid" evidence="1 2">
    <name>PPGU16_p1</name>
</geneLocation>
<organism evidence="1 2">
    <name type="scientific">Paraburkholderia largidicola</name>
    <dbReference type="NCBI Taxonomy" id="3014751"/>
    <lineage>
        <taxon>Bacteria</taxon>
        <taxon>Pseudomonadati</taxon>
        <taxon>Pseudomonadota</taxon>
        <taxon>Betaproteobacteria</taxon>
        <taxon>Burkholderiales</taxon>
        <taxon>Burkholderiaceae</taxon>
        <taxon>Paraburkholderia</taxon>
    </lineage>
</organism>
<reference evidence="1 2" key="1">
    <citation type="journal article" date="2020" name="Genes (Basel)">
        <title>Genomic Comparison of Insect Gut Symbionts from Divergent Burkholderia Subclades.</title>
        <authorList>
            <person name="Takeshita K."/>
            <person name="Kikuchi Y."/>
        </authorList>
    </citation>
    <scope>NUCLEOTIDE SEQUENCE [LARGE SCALE GENOMIC DNA]</scope>
    <source>
        <strain evidence="1 2">PGU16</strain>
        <plasmid evidence="1 2">PPGU16_p1</plasmid>
    </source>
</reference>
<protein>
    <submittedName>
        <fullName evidence="1">Uncharacterized protein</fullName>
    </submittedName>
</protein>
<evidence type="ECO:0000313" key="1">
    <source>
        <dbReference type="EMBL" id="BCF93406.1"/>
    </source>
</evidence>
<sequence length="96" mass="11052">MIRKQPARVFPDVELHDAAKAHLDGIFRGDKAYPCMPPVMIEAAIRTLMQGQLFDRRLAEKARDLFARVKHGLQRVARRVRDHDQTCFRHPFACAA</sequence>
<dbReference type="KEGG" id="plad:PPGU16_64730"/>
<dbReference type="EMBL" id="AP023176">
    <property type="protein sequence ID" value="BCF93406.1"/>
    <property type="molecule type" value="Genomic_DNA"/>
</dbReference>